<dbReference type="InterPro" id="IPR029063">
    <property type="entry name" value="SAM-dependent_MTases_sf"/>
</dbReference>
<dbReference type="GO" id="GO:0003676">
    <property type="term" value="F:nucleic acid binding"/>
    <property type="evidence" value="ECO:0007669"/>
    <property type="project" value="InterPro"/>
</dbReference>
<proteinExistence type="predicted"/>
<dbReference type="Proteomes" id="UP000278398">
    <property type="component" value="Unassembled WGS sequence"/>
</dbReference>
<dbReference type="InterPro" id="IPR046819">
    <property type="entry name" value="MmeI_hel"/>
</dbReference>
<keyword evidence="3 8" id="KW-0808">Transferase</keyword>
<organism evidence="8 9">
    <name type="scientific">Aquibium carbonis</name>
    <dbReference type="NCBI Taxonomy" id="2495581"/>
    <lineage>
        <taxon>Bacteria</taxon>
        <taxon>Pseudomonadati</taxon>
        <taxon>Pseudomonadota</taxon>
        <taxon>Alphaproteobacteria</taxon>
        <taxon>Hyphomicrobiales</taxon>
        <taxon>Phyllobacteriaceae</taxon>
        <taxon>Aquibium</taxon>
    </lineage>
</organism>
<dbReference type="SUPFAM" id="SSF53335">
    <property type="entry name" value="S-adenosyl-L-methionine-dependent methyltransferases"/>
    <property type="match status" value="1"/>
</dbReference>
<dbReference type="PANTHER" id="PTHR33841:SF1">
    <property type="entry name" value="DNA METHYLTRANSFERASE A"/>
    <property type="match status" value="1"/>
</dbReference>
<dbReference type="PANTHER" id="PTHR33841">
    <property type="entry name" value="DNA METHYLTRANSFERASE YEEA-RELATED"/>
    <property type="match status" value="1"/>
</dbReference>
<accession>A0A429Z1F1</accession>
<dbReference type="RefSeq" id="WP_126698305.1">
    <property type="nucleotide sequence ID" value="NZ_RWKW01000015.1"/>
</dbReference>
<dbReference type="Pfam" id="PF20464">
    <property type="entry name" value="MmeI_N"/>
    <property type="match status" value="1"/>
</dbReference>
<evidence type="ECO:0000256" key="1">
    <source>
        <dbReference type="ARBA" id="ARBA00011900"/>
    </source>
</evidence>
<reference evidence="8 9" key="1">
    <citation type="submission" date="2018-12" db="EMBL/GenBank/DDBJ databases">
        <title>Mesorhizobium carbonis sp. nov., isolated from coal mine water.</title>
        <authorList>
            <person name="Xin W."/>
            <person name="Xu Z."/>
            <person name="Xiang F."/>
            <person name="Zhang J."/>
            <person name="Xi L."/>
            <person name="Liu J."/>
        </authorList>
    </citation>
    <scope>NUCLEOTIDE SEQUENCE [LARGE SCALE GENOMIC DNA]</scope>
    <source>
        <strain evidence="8 9">B2.3</strain>
    </source>
</reference>
<feature type="domain" description="MmeI-like helicase spacer" evidence="6">
    <location>
        <begin position="244"/>
        <end position="315"/>
    </location>
</feature>
<evidence type="ECO:0000313" key="8">
    <source>
        <dbReference type="EMBL" id="RST87523.1"/>
    </source>
</evidence>
<feature type="domain" description="MmeI-like DNA-methyltransferase" evidence="7">
    <location>
        <begin position="410"/>
        <end position="636"/>
    </location>
</feature>
<evidence type="ECO:0000256" key="2">
    <source>
        <dbReference type="ARBA" id="ARBA00022603"/>
    </source>
</evidence>
<dbReference type="EC" id="2.1.1.72" evidence="1"/>
<evidence type="ECO:0000313" key="9">
    <source>
        <dbReference type="Proteomes" id="UP000278398"/>
    </source>
</evidence>
<dbReference type="OrthoDB" id="9806213at2"/>
<evidence type="ECO:0000256" key="4">
    <source>
        <dbReference type="ARBA" id="ARBA00047942"/>
    </source>
</evidence>
<dbReference type="GO" id="GO:0009007">
    <property type="term" value="F:site-specific DNA-methyltransferase (adenine-specific) activity"/>
    <property type="evidence" value="ECO:0007669"/>
    <property type="project" value="UniProtKB-EC"/>
</dbReference>
<feature type="domain" description="MmeI-like N-terminal" evidence="5">
    <location>
        <begin position="19"/>
        <end position="237"/>
    </location>
</feature>
<gene>
    <name evidence="8" type="ORF">EJC49_04680</name>
</gene>
<dbReference type="Gene3D" id="3.40.50.150">
    <property type="entry name" value="Vaccinia Virus protein VP39"/>
    <property type="match status" value="1"/>
</dbReference>
<evidence type="ECO:0000256" key="3">
    <source>
        <dbReference type="ARBA" id="ARBA00022679"/>
    </source>
</evidence>
<dbReference type="AlphaFoldDB" id="A0A429Z1F1"/>
<dbReference type="PROSITE" id="PS00092">
    <property type="entry name" value="N6_MTASE"/>
    <property type="match status" value="1"/>
</dbReference>
<dbReference type="InterPro" id="IPR046816">
    <property type="entry name" value="MmeI_Mtase"/>
</dbReference>
<keyword evidence="2 8" id="KW-0489">Methyltransferase</keyword>
<evidence type="ECO:0000259" key="7">
    <source>
        <dbReference type="Pfam" id="PF20473"/>
    </source>
</evidence>
<evidence type="ECO:0000259" key="6">
    <source>
        <dbReference type="Pfam" id="PF20465"/>
    </source>
</evidence>
<dbReference type="Pfam" id="PF20465">
    <property type="entry name" value="MmeI_hel"/>
    <property type="match status" value="1"/>
</dbReference>
<sequence>MGDTTTDMHALDALITEASASGGSEIANYGIFIERLCVALGLPTPDMVREENQMNDYVLQRRVAFKHPDGTRSVGHIDCYKRGSFVLEAKQSAKRGGRRPNPAQLPLLPEDATQRKLGHARRGSRGWDQVMLAARKQAEDYARALPVEHGYPPFLLVVDVGHVIEVYADFSGQGKNYAHFPDRQTYRIGMDDLRDPKVQARLRAIWNDPHSLDPTKISAEVTRDIAERLARIAKRLEGRHDPKDVAEFLMRCLFTMFAEDVKLIPEKGFQKLLGQMKDTPANFVNALETLWAVMDDGGYAPHLNAVLKKFNGSLFKKRTALPLDRDDINELWIAAGKDWSDVEPAIFGTLLERALDVRERSQLGAHYTPRAYVERLVVPTIIEPLRADWDLVQGQVKELRDRGDHAAALKAVKDYHHKLCTTRVLDPACGTGNFLYVSLELMKRLEGEVLEALDDLGEEQGRLAMEGETVNPRQFYGLELNPRAVPIADLVLWIGYLKWQLRTAGAASLSEPILHAYGTIRRQDAVLAYDRQEMLRDDKGRPLSRWDGVTRKLHPITGEQIPDPDATIPLYTYVNPKRAPWPEVEFIVGNPPFIGGKDMRAELGDGYAEACWKARPHLPGGADFVMHFWDEAAERVLRKNVPVVGSGTLGGSGLGEHPVGGERVLRNPLRRFGFITTNSITQTFSRRVIERHMAAKEPLSLVFAVPNHPWMKAVDKAAVRIAMTVAEKGDKEGMLAEVVSEVDLNTDTPQIGLETREGKVRANLTVGADLAAAKALVGNDLLSSPGVKLHGAGFIVTPAQARSLGLGAVVGLEQHILPYRNGRDVAQRPRGVMVIDLFPLEAGDVQTRFPAVYQHVLDNVKPERDQNNRASYRDQWWIFGEPRSDLRPALEGLRRYITTVETTRHRTFQFLDASIRPDNKLVAISIATAEHLSVLSSRLHVTWSIAKGAWMGVGNDPVYAKSETFDPFPFPRSVDPTLSPNDLLHAQQERLRELGERLDAFRKQRIAEHSFLTMTGLYNALERLRELGNGCDVPPLSEAERDVHRAGLISVLKEIHDDIDRAVLAAYGWEDLIPELVGKPGATLPSQHKTDAQEKAEEELLSRLVALNLERAAEEKRGLVRWLRPDYQIPRLGAKAPKPETGETGMLDIALPDLTERLKWPADGLEQIRLVRDLLAKAPAPTPPEALASVFDGRSTPTRRARIAQVLETLVATGIARTGQVEGQTRYFLPR</sequence>
<dbReference type="InterPro" id="IPR002052">
    <property type="entry name" value="DNA_methylase_N6_adenine_CS"/>
</dbReference>
<comment type="catalytic activity">
    <reaction evidence="4">
        <text>a 2'-deoxyadenosine in DNA + S-adenosyl-L-methionine = an N(6)-methyl-2'-deoxyadenosine in DNA + S-adenosyl-L-homocysteine + H(+)</text>
        <dbReference type="Rhea" id="RHEA:15197"/>
        <dbReference type="Rhea" id="RHEA-COMP:12418"/>
        <dbReference type="Rhea" id="RHEA-COMP:12419"/>
        <dbReference type="ChEBI" id="CHEBI:15378"/>
        <dbReference type="ChEBI" id="CHEBI:57856"/>
        <dbReference type="ChEBI" id="CHEBI:59789"/>
        <dbReference type="ChEBI" id="CHEBI:90615"/>
        <dbReference type="ChEBI" id="CHEBI:90616"/>
        <dbReference type="EC" id="2.1.1.72"/>
    </reaction>
</comment>
<dbReference type="GO" id="GO:0032259">
    <property type="term" value="P:methylation"/>
    <property type="evidence" value="ECO:0007669"/>
    <property type="project" value="UniProtKB-KW"/>
</dbReference>
<dbReference type="PRINTS" id="PR00507">
    <property type="entry name" value="N12N6MTFRASE"/>
</dbReference>
<keyword evidence="9" id="KW-1185">Reference proteome</keyword>
<protein>
    <recommendedName>
        <fullName evidence="1">site-specific DNA-methyltransferase (adenine-specific)</fullName>
        <ecNumber evidence="1">2.1.1.72</ecNumber>
    </recommendedName>
</protein>
<dbReference type="EMBL" id="RWKW01000015">
    <property type="protein sequence ID" value="RST87523.1"/>
    <property type="molecule type" value="Genomic_DNA"/>
</dbReference>
<dbReference type="InterPro" id="IPR046817">
    <property type="entry name" value="MmeI_N"/>
</dbReference>
<comment type="caution">
    <text evidence="8">The sequence shown here is derived from an EMBL/GenBank/DDBJ whole genome shotgun (WGS) entry which is preliminary data.</text>
</comment>
<name>A0A429Z1F1_9HYPH</name>
<dbReference type="Pfam" id="PF20473">
    <property type="entry name" value="MmeI_Mtase"/>
    <property type="match status" value="1"/>
</dbReference>
<evidence type="ECO:0000259" key="5">
    <source>
        <dbReference type="Pfam" id="PF20464"/>
    </source>
</evidence>
<dbReference type="InterPro" id="IPR050953">
    <property type="entry name" value="N4_N6_ade-DNA_methylase"/>
</dbReference>